<dbReference type="InterPro" id="IPR036291">
    <property type="entry name" value="NAD(P)-bd_dom_sf"/>
</dbReference>
<dbReference type="Proteomes" id="UP001139505">
    <property type="component" value="Unassembled WGS sequence"/>
</dbReference>
<dbReference type="NCBIfam" id="NF004514">
    <property type="entry name" value="PRK05855.1"/>
    <property type="match status" value="1"/>
</dbReference>
<dbReference type="CDD" id="cd05233">
    <property type="entry name" value="SDR_c"/>
    <property type="match status" value="1"/>
</dbReference>
<feature type="domain" description="AB hydrolase-1" evidence="4">
    <location>
        <begin position="30"/>
        <end position="285"/>
    </location>
</feature>
<name>A0AA37UTC7_9MYCO</name>
<dbReference type="Pfam" id="PF00561">
    <property type="entry name" value="Abhydrolase_1"/>
    <property type="match status" value="1"/>
</dbReference>
<comment type="caution">
    <text evidence="6">The sequence shown here is derived from an EMBL/GenBank/DDBJ whole genome shotgun (WGS) entry which is preliminary data.</text>
</comment>
<reference evidence="5" key="1">
    <citation type="journal article" date="2018" name="Genome Announc.">
        <title>Draft Genome Sequence of Mycobacterium montefiorense Isolated from Japanese Black Salamander (Hynobius nigrescens).</title>
        <authorList>
            <person name="Fukano H."/>
            <person name="Yoshida M."/>
            <person name="Shimizu A."/>
            <person name="Iwao H."/>
            <person name="Katayama Y."/>
            <person name="Omatsu T."/>
            <person name="Mizutani T."/>
            <person name="Kurata O."/>
            <person name="Wada S."/>
            <person name="Hoshino Y."/>
        </authorList>
    </citation>
    <scope>NUCLEOTIDE SEQUENCE</scope>
    <source>
        <strain evidence="5">BS</strain>
    </source>
</reference>
<evidence type="ECO:0000313" key="6">
    <source>
        <dbReference type="EMBL" id="GKU73070.1"/>
    </source>
</evidence>
<feature type="transmembrane region" description="Helical" evidence="3">
    <location>
        <begin position="163"/>
        <end position="186"/>
    </location>
</feature>
<organism evidence="6 8">
    <name type="scientific">Mycobacterium montefiorense</name>
    <dbReference type="NCBI Taxonomy" id="154654"/>
    <lineage>
        <taxon>Bacteria</taxon>
        <taxon>Bacillati</taxon>
        <taxon>Actinomycetota</taxon>
        <taxon>Actinomycetes</taxon>
        <taxon>Mycobacteriales</taxon>
        <taxon>Mycobacteriaceae</taxon>
        <taxon>Mycobacterium</taxon>
        <taxon>Mycobacterium simiae complex</taxon>
    </lineage>
</organism>
<dbReference type="Gene3D" id="3.40.50.720">
    <property type="entry name" value="NAD(P)-binding Rossmann-like Domain"/>
    <property type="match status" value="1"/>
</dbReference>
<dbReference type="AlphaFoldDB" id="A0AA37UTC7"/>
<dbReference type="InterPro" id="IPR002347">
    <property type="entry name" value="SDR_fam"/>
</dbReference>
<accession>A0AA37UTC7</accession>
<dbReference type="RefSeq" id="WP_108921416.1">
    <property type="nucleotide sequence ID" value="NZ_BFCH01000011.1"/>
</dbReference>
<keyword evidence="3" id="KW-1133">Transmembrane helix</keyword>
<evidence type="ECO:0000313" key="5">
    <source>
        <dbReference type="EMBL" id="GBG37225.1"/>
    </source>
</evidence>
<dbReference type="InterPro" id="IPR029058">
    <property type="entry name" value="AB_hydrolase_fold"/>
</dbReference>
<dbReference type="Proteomes" id="UP000245060">
    <property type="component" value="Unassembled WGS sequence"/>
</dbReference>
<dbReference type="Pfam" id="PF00106">
    <property type="entry name" value="adh_short"/>
    <property type="match status" value="1"/>
</dbReference>
<dbReference type="PANTHER" id="PTHR43391">
    <property type="entry name" value="RETINOL DEHYDROGENASE-RELATED"/>
    <property type="match status" value="1"/>
</dbReference>
<keyword evidence="3" id="KW-0812">Transmembrane</keyword>
<dbReference type="SUPFAM" id="SSF53474">
    <property type="entry name" value="alpha/beta-Hydrolases"/>
    <property type="match status" value="1"/>
</dbReference>
<keyword evidence="7" id="KW-1185">Reference proteome</keyword>
<dbReference type="GO" id="GO:0016491">
    <property type="term" value="F:oxidoreductase activity"/>
    <property type="evidence" value="ECO:0007669"/>
    <property type="project" value="UniProtKB-KW"/>
</dbReference>
<dbReference type="SUPFAM" id="SSF51735">
    <property type="entry name" value="NAD(P)-binding Rossmann-fold domains"/>
    <property type="match status" value="1"/>
</dbReference>
<dbReference type="PROSITE" id="PS00061">
    <property type="entry name" value="ADH_SHORT"/>
    <property type="match status" value="1"/>
</dbReference>
<evidence type="ECO:0000256" key="1">
    <source>
        <dbReference type="ARBA" id="ARBA00006484"/>
    </source>
</evidence>
<dbReference type="EMBL" id="BFCH01000011">
    <property type="protein sequence ID" value="GBG37225.1"/>
    <property type="molecule type" value="Genomic_DNA"/>
</dbReference>
<gene>
    <name evidence="6" type="primary">ephD</name>
    <name evidence="5" type="ORF">MmonteBS_15970</name>
    <name evidence="6" type="ORF">NJB18185_28420</name>
</gene>
<evidence type="ECO:0000256" key="2">
    <source>
        <dbReference type="ARBA" id="ARBA00023002"/>
    </source>
</evidence>
<reference evidence="7" key="2">
    <citation type="submission" date="2018-04" db="EMBL/GenBank/DDBJ databases">
        <title>Draft genome sequence of Mycobacterium montefiorense isolated from Japanese black salamander.</title>
        <authorList>
            <person name="Fukano H."/>
            <person name="Yoshida M."/>
            <person name="Shimizu A."/>
            <person name="Iwao H."/>
            <person name="Kurata O."/>
            <person name="Katayama Y."/>
            <person name="Omatsu T."/>
            <person name="Mizutani T."/>
            <person name="Wada S."/>
            <person name="Hoshino Y."/>
        </authorList>
    </citation>
    <scope>NUCLEOTIDE SEQUENCE [LARGE SCALE GENOMIC DNA]</scope>
    <source>
        <strain evidence="7">BS</strain>
    </source>
</reference>
<reference evidence="6" key="3">
    <citation type="journal article" date="2022" name="Microbiol. Resour. Announc.">
        <title>Draft Genome Sequences of Eight Mycobacterium montefiorense Strains Isolated from Salamanders in Captivity.</title>
        <authorList>
            <person name="Komine T."/>
            <person name="Ihara H."/>
            <person name="Fukano H."/>
            <person name="Hoshino Y."/>
            <person name="Kurata O."/>
            <person name="Wada S."/>
        </authorList>
    </citation>
    <scope>NUCLEOTIDE SEQUENCE</scope>
    <source>
        <strain evidence="6">NJB18185</strain>
    </source>
</reference>
<evidence type="ECO:0000313" key="7">
    <source>
        <dbReference type="Proteomes" id="UP000245060"/>
    </source>
</evidence>
<reference evidence="6" key="4">
    <citation type="submission" date="2022-04" db="EMBL/GenBank/DDBJ databases">
        <authorList>
            <person name="Komine T."/>
            <person name="Fukano H."/>
            <person name="Wada S."/>
        </authorList>
    </citation>
    <scope>NUCLEOTIDE SEQUENCE</scope>
    <source>
        <strain evidence="6">NJB18185</strain>
    </source>
</reference>
<protein>
    <submittedName>
        <fullName evidence="6">Oxidoreductase EphD</fullName>
    </submittedName>
</protein>
<proteinExistence type="inferred from homology"/>
<dbReference type="InterPro" id="IPR000073">
    <property type="entry name" value="AB_hydrolase_1"/>
</dbReference>
<comment type="similarity">
    <text evidence="1">Belongs to the short-chain dehydrogenases/reductases (SDR) family.</text>
</comment>
<dbReference type="Gene3D" id="3.40.50.1820">
    <property type="entry name" value="alpha/beta hydrolase"/>
    <property type="match status" value="1"/>
</dbReference>
<evidence type="ECO:0000259" key="4">
    <source>
        <dbReference type="Pfam" id="PF00561"/>
    </source>
</evidence>
<keyword evidence="2" id="KW-0560">Oxidoreductase</keyword>
<evidence type="ECO:0000313" key="8">
    <source>
        <dbReference type="Proteomes" id="UP001139505"/>
    </source>
</evidence>
<keyword evidence="3" id="KW-0472">Membrane</keyword>
<sequence>MPTTQAPQKFVDSADGVRIAVYEEGNPDGPTVVLVHGWPDSHVLWDGVVPQLEQRFRILRYDNRGVGLSGAPKAVSAYTMAHFADDFAAVTSELSSGQPVHVLAHDWGSVGIWEYLKRPGAGDRVASFTSVSGPSQQQLVEYIFSGLRQPWRPRRFARSISQALRLTYMVFFSIPVLAPLLIRAAFSARAVRRSVVDNIPDEQIHHSASIAADAASSVKTYPANYFRSFSERGQAIHVVDVPVQLIVNTRDKYVRPYGYDETARWVPRLWRRDIRAGHFSPMSHPQVMAAAVHEFADLADGKPPSRALLRAQIGRPRGAFGDTLVSVTGAGSGIGRETAYAFAREGAELVVSDIDEAAVKETAAAITARGGVAHAYVLDVSDTAAVETFAERVSTEHGVPDIVVNNAGIGQAGQFFDTPAEQFDRVLDVNLGGVVNGSRAFGRRLVERGTGGHIVNVSSMAAYAPLQSLNAYCTSKAATYMFSDCLRAELDAANVGLTTICPGVIDTNIINATRFDAPSGKQDGQVDGRRGQLGKMFALRRYGPEKVADAILSAVQKNKPIRPVAPEAYALYGVSRLLPQALRSTARFRVI</sequence>
<evidence type="ECO:0000256" key="3">
    <source>
        <dbReference type="SAM" id="Phobius"/>
    </source>
</evidence>
<dbReference type="PRINTS" id="PR00080">
    <property type="entry name" value="SDRFAMILY"/>
</dbReference>
<dbReference type="PANTHER" id="PTHR43391:SF12">
    <property type="entry name" value="OXIDOREDUCTASE EPHD-RELATED"/>
    <property type="match status" value="1"/>
</dbReference>
<dbReference type="PRINTS" id="PR00081">
    <property type="entry name" value="GDHRDH"/>
</dbReference>
<dbReference type="InterPro" id="IPR020904">
    <property type="entry name" value="Sc_DH/Rdtase_CS"/>
</dbReference>
<dbReference type="EMBL" id="BQYH01000018">
    <property type="protein sequence ID" value="GKU73070.1"/>
    <property type="molecule type" value="Genomic_DNA"/>
</dbReference>